<sequence length="432" mass="46011">MKCYLTLAAIIVIVLALTGVWNPFPAAWRWVNTSQELATPKVVWQQRLGGAPRGVTVTGDAVMIEHRTSVEARSTADGRRLWKRKADWAAPAGAGRRSAIVTGKLLVKGYEVLHPGDGRTLRRDTRAVAVWTFRDAVVDAGCVDGDTGCALTAWPTRGGGPLWRVPLPSVDFIMFADNPPLPAAATLTVPRVAPDAGGPAPMPRMLGFPFDDRVQVVDTANGRLVRDTPAGPDERVLLAGGRLIRVAARSRDGGCYFHTRATDPATEQEAWADETLNLRTAPSGCVQREDPAGGGNVLVAVSPDGRELLIDAYDGRAVWTADGRERVAAAGDRHALIRSHDGRRISGVALGRNRAAWSREVAATTQAALVGSMALLVDPDSDTVVALDPGSGTVLLELRSAAKVSAVGPAGLFLTDGREFGYARFATRPDRE</sequence>
<dbReference type="Proteomes" id="UP001499978">
    <property type="component" value="Unassembled WGS sequence"/>
</dbReference>
<keyword evidence="3" id="KW-1185">Reference proteome</keyword>
<dbReference type="Gene3D" id="2.130.10.10">
    <property type="entry name" value="YVTN repeat-like/Quinoprotein amine dehydrogenase"/>
    <property type="match status" value="1"/>
</dbReference>
<dbReference type="Pfam" id="PF13360">
    <property type="entry name" value="PQQ_2"/>
    <property type="match status" value="1"/>
</dbReference>
<reference evidence="3" key="1">
    <citation type="journal article" date="2019" name="Int. J. Syst. Evol. Microbiol.">
        <title>The Global Catalogue of Microorganisms (GCM) 10K type strain sequencing project: providing services to taxonomists for standard genome sequencing and annotation.</title>
        <authorList>
            <consortium name="The Broad Institute Genomics Platform"/>
            <consortium name="The Broad Institute Genome Sequencing Center for Infectious Disease"/>
            <person name="Wu L."/>
            <person name="Ma J."/>
        </authorList>
    </citation>
    <scope>NUCLEOTIDE SEQUENCE [LARGE SCALE GENOMIC DNA]</scope>
    <source>
        <strain evidence="3">JCM 3367</strain>
    </source>
</reference>
<evidence type="ECO:0000313" key="2">
    <source>
        <dbReference type="EMBL" id="GAA2519378.1"/>
    </source>
</evidence>
<name>A0ABP6ANI1_9ACTN</name>
<dbReference type="SUPFAM" id="SSF50998">
    <property type="entry name" value="Quinoprotein alcohol dehydrogenase-like"/>
    <property type="match status" value="1"/>
</dbReference>
<proteinExistence type="predicted"/>
<accession>A0ABP6ANI1</accession>
<evidence type="ECO:0000313" key="3">
    <source>
        <dbReference type="Proteomes" id="UP001499978"/>
    </source>
</evidence>
<dbReference type="InterPro" id="IPR002372">
    <property type="entry name" value="PQQ_rpt_dom"/>
</dbReference>
<evidence type="ECO:0000259" key="1">
    <source>
        <dbReference type="Pfam" id="PF13360"/>
    </source>
</evidence>
<organism evidence="2 3">
    <name type="scientific">Pilimelia columellifera subsp. columellifera</name>
    <dbReference type="NCBI Taxonomy" id="706583"/>
    <lineage>
        <taxon>Bacteria</taxon>
        <taxon>Bacillati</taxon>
        <taxon>Actinomycetota</taxon>
        <taxon>Actinomycetes</taxon>
        <taxon>Micromonosporales</taxon>
        <taxon>Micromonosporaceae</taxon>
        <taxon>Pilimelia</taxon>
    </lineage>
</organism>
<comment type="caution">
    <text evidence="2">The sequence shown here is derived from an EMBL/GenBank/DDBJ whole genome shotgun (WGS) entry which is preliminary data.</text>
</comment>
<gene>
    <name evidence="2" type="ORF">GCM10010201_15600</name>
</gene>
<feature type="domain" description="Pyrrolo-quinoline quinone repeat" evidence="1">
    <location>
        <begin position="260"/>
        <end position="398"/>
    </location>
</feature>
<dbReference type="InterPro" id="IPR011047">
    <property type="entry name" value="Quinoprotein_ADH-like_sf"/>
</dbReference>
<dbReference type="EMBL" id="BAAARY010000005">
    <property type="protein sequence ID" value="GAA2519378.1"/>
    <property type="molecule type" value="Genomic_DNA"/>
</dbReference>
<protein>
    <recommendedName>
        <fullName evidence="1">Pyrrolo-quinoline quinone repeat domain-containing protein</fullName>
    </recommendedName>
</protein>
<dbReference type="InterPro" id="IPR015943">
    <property type="entry name" value="WD40/YVTN_repeat-like_dom_sf"/>
</dbReference>